<reference evidence="3" key="1">
    <citation type="submission" date="2018-09" db="EMBL/GenBank/DDBJ databases">
        <title>Chryseolinea sp. KIS68-18 isolated from soil.</title>
        <authorList>
            <person name="Weon H.-Y."/>
            <person name="Kwon S.-W."/>
            <person name="Lee S.A."/>
        </authorList>
    </citation>
    <scope>NUCLEOTIDE SEQUENCE [LARGE SCALE GENOMIC DNA]</scope>
    <source>
        <strain evidence="3">KIS68-18</strain>
    </source>
</reference>
<accession>A0A385SHQ7</accession>
<feature type="transmembrane region" description="Helical" evidence="1">
    <location>
        <begin position="26"/>
        <end position="56"/>
    </location>
</feature>
<dbReference type="KEGG" id="chk:D4L85_07610"/>
<organism evidence="2 3">
    <name type="scientific">Chryseolinea soli</name>
    <dbReference type="NCBI Taxonomy" id="2321403"/>
    <lineage>
        <taxon>Bacteria</taxon>
        <taxon>Pseudomonadati</taxon>
        <taxon>Bacteroidota</taxon>
        <taxon>Cytophagia</taxon>
        <taxon>Cytophagales</taxon>
        <taxon>Fulvivirgaceae</taxon>
        <taxon>Chryseolinea</taxon>
    </lineage>
</organism>
<dbReference type="Proteomes" id="UP000266183">
    <property type="component" value="Chromosome"/>
</dbReference>
<dbReference type="EMBL" id="CP032382">
    <property type="protein sequence ID" value="AYB30454.1"/>
    <property type="molecule type" value="Genomic_DNA"/>
</dbReference>
<name>A0A385SHQ7_9BACT</name>
<proteinExistence type="predicted"/>
<feature type="transmembrane region" description="Helical" evidence="1">
    <location>
        <begin position="62"/>
        <end position="82"/>
    </location>
</feature>
<protein>
    <submittedName>
        <fullName evidence="2">Uncharacterized protein</fullName>
    </submittedName>
</protein>
<sequence length="86" mass="10118">MLSRLLNLVSHLIQGWRNTISNMRTLIALILWCMLFVLCWPIALMVLFLFPLIWLVLLPFRILGFTLELGFKLVGAILLFPFRVFR</sequence>
<keyword evidence="3" id="KW-1185">Reference proteome</keyword>
<keyword evidence="1" id="KW-1133">Transmembrane helix</keyword>
<evidence type="ECO:0000313" key="2">
    <source>
        <dbReference type="EMBL" id="AYB30454.1"/>
    </source>
</evidence>
<dbReference type="AlphaFoldDB" id="A0A385SHQ7"/>
<evidence type="ECO:0000256" key="1">
    <source>
        <dbReference type="SAM" id="Phobius"/>
    </source>
</evidence>
<keyword evidence="1" id="KW-0472">Membrane</keyword>
<evidence type="ECO:0000313" key="3">
    <source>
        <dbReference type="Proteomes" id="UP000266183"/>
    </source>
</evidence>
<gene>
    <name evidence="2" type="ORF">D4L85_07610</name>
</gene>
<keyword evidence="1" id="KW-0812">Transmembrane</keyword>